<dbReference type="GO" id="GO:0006508">
    <property type="term" value="P:proteolysis"/>
    <property type="evidence" value="ECO:0007669"/>
    <property type="project" value="UniProtKB-KW"/>
</dbReference>
<organism evidence="7 8">
    <name type="scientific">Botrytis byssoidea</name>
    <dbReference type="NCBI Taxonomy" id="139641"/>
    <lineage>
        <taxon>Eukaryota</taxon>
        <taxon>Fungi</taxon>
        <taxon>Dikarya</taxon>
        <taxon>Ascomycota</taxon>
        <taxon>Pezizomycotina</taxon>
        <taxon>Leotiomycetes</taxon>
        <taxon>Helotiales</taxon>
        <taxon>Sclerotiniaceae</taxon>
        <taxon>Botrytis</taxon>
    </lineage>
</organism>
<evidence type="ECO:0000313" key="7">
    <source>
        <dbReference type="EMBL" id="KAF7952194.1"/>
    </source>
</evidence>
<evidence type="ECO:0000256" key="5">
    <source>
        <dbReference type="PROSITE-ProRule" id="PRU01240"/>
    </source>
</evidence>
<protein>
    <recommendedName>
        <fullName evidence="6">Peptidase S8/S53 domain-containing protein</fullName>
    </recommendedName>
</protein>
<sequence length="570" mass="64701">MRSGKVEEQAVTEESAEKILEMLHLHYLRTRSPETAASRLYRKSTKARHICFDYLGAPLKIDPEEFIESFEHVKLDTVLQYVAFPNIRVHPAPDYPYALDKSTEDGNGRCDMMLFFQWLKDKGVKRILKVIVDDSNTPAHSDEAIEKALQGFDVEILDWRKVDLCPETIWTSNRKLRKVHLQWSGNNAVLRGWSEPEGLRRLEDLTKVYLHVKQPVPLSIRPRIIVKRSDEDGQNRRLLTMTFAASEMKQEHILQPHRWLNCMDEFKDVFQNVWSWSMKQKLQQQEALMQPVEIALIDDGVDVLQSRLRGKISDGKSFDYGDKGANRIRSHWISERGHGTVMAKNIVRICPMAKIYVIKLETHFDHKEQKARIGTRSAAEAIDAAVDRKVQIISMSWTIKQPDSNSEEKEKFDSAVRRAVKAGILLFCSAADKGLHQDNDYPAASNPTKMFKIGAAKPNGNVWDWVPNIRHLDFIIPGYEVAENASLDNDSSQHFQPQTGSSVATALGAGLATLVICCVQLASIHTQMSRQKGHPDAPSSLTLDDLRHVKNHENMKAALRTIGTSPDSDI</sequence>
<dbReference type="PRINTS" id="PR00723">
    <property type="entry name" value="SUBTILISIN"/>
</dbReference>
<comment type="caution">
    <text evidence="7">The sequence shown here is derived from an EMBL/GenBank/DDBJ whole genome shotgun (WGS) entry which is preliminary data.</text>
</comment>
<accession>A0A9P5IYP7</accession>
<keyword evidence="4" id="KW-0720">Serine protease</keyword>
<evidence type="ECO:0000256" key="4">
    <source>
        <dbReference type="ARBA" id="ARBA00022825"/>
    </source>
</evidence>
<keyword evidence="2" id="KW-0645">Protease</keyword>
<dbReference type="GeneID" id="62145280"/>
<evidence type="ECO:0000256" key="2">
    <source>
        <dbReference type="ARBA" id="ARBA00022670"/>
    </source>
</evidence>
<evidence type="ECO:0000256" key="3">
    <source>
        <dbReference type="ARBA" id="ARBA00022801"/>
    </source>
</evidence>
<dbReference type="CDD" id="cd07491">
    <property type="entry name" value="Peptidases_S8_7"/>
    <property type="match status" value="1"/>
</dbReference>
<dbReference type="EMBL" id="RCSW01000003">
    <property type="protein sequence ID" value="KAF7952194.1"/>
    <property type="molecule type" value="Genomic_DNA"/>
</dbReference>
<evidence type="ECO:0000259" key="6">
    <source>
        <dbReference type="Pfam" id="PF00082"/>
    </source>
</evidence>
<dbReference type="PANTHER" id="PTHR43399:SF4">
    <property type="entry name" value="CELL WALL-ASSOCIATED PROTEASE"/>
    <property type="match status" value="1"/>
</dbReference>
<keyword evidence="3" id="KW-0378">Hydrolase</keyword>
<dbReference type="AlphaFoldDB" id="A0A9P5IYP7"/>
<dbReference type="Gene3D" id="3.40.50.200">
    <property type="entry name" value="Peptidase S8/S53 domain"/>
    <property type="match status" value="1"/>
</dbReference>
<dbReference type="PROSITE" id="PS51892">
    <property type="entry name" value="SUBTILASE"/>
    <property type="match status" value="1"/>
</dbReference>
<dbReference type="RefSeq" id="XP_038736760.1">
    <property type="nucleotide sequence ID" value="XM_038872202.1"/>
</dbReference>
<dbReference type="Proteomes" id="UP000710849">
    <property type="component" value="Unassembled WGS sequence"/>
</dbReference>
<dbReference type="InterPro" id="IPR036852">
    <property type="entry name" value="Peptidase_S8/S53_dom_sf"/>
</dbReference>
<dbReference type="Pfam" id="PF00082">
    <property type="entry name" value="Peptidase_S8"/>
    <property type="match status" value="1"/>
</dbReference>
<dbReference type="InterPro" id="IPR015500">
    <property type="entry name" value="Peptidase_S8_subtilisin-rel"/>
</dbReference>
<gene>
    <name evidence="7" type="ORF">EAE97_001691</name>
</gene>
<evidence type="ECO:0000256" key="1">
    <source>
        <dbReference type="ARBA" id="ARBA00011073"/>
    </source>
</evidence>
<proteinExistence type="inferred from homology"/>
<name>A0A9P5IYP7_9HELO</name>
<comment type="caution">
    <text evidence="5">Lacks conserved residue(s) required for the propagation of feature annotation.</text>
</comment>
<keyword evidence="8" id="KW-1185">Reference proteome</keyword>
<dbReference type="PANTHER" id="PTHR43399">
    <property type="entry name" value="SUBTILISIN-RELATED"/>
    <property type="match status" value="1"/>
</dbReference>
<reference evidence="7 8" key="1">
    <citation type="journal article" date="2020" name="Genome Biol. Evol.">
        <title>Comparative genomics of Sclerotiniaceae.</title>
        <authorList>
            <person name="Valero Jimenez C.A."/>
            <person name="Steentjes M."/>
            <person name="Scholten O.E."/>
            <person name="Van Kan J.A.L."/>
        </authorList>
    </citation>
    <scope>NUCLEOTIDE SEQUENCE [LARGE SCALE GENOMIC DNA]</scope>
    <source>
        <strain evidence="7 8">MUCL 94</strain>
    </source>
</reference>
<dbReference type="GO" id="GO:0004252">
    <property type="term" value="F:serine-type endopeptidase activity"/>
    <property type="evidence" value="ECO:0007669"/>
    <property type="project" value="InterPro"/>
</dbReference>
<comment type="similarity">
    <text evidence="1 5">Belongs to the peptidase S8 family.</text>
</comment>
<evidence type="ECO:0000313" key="8">
    <source>
        <dbReference type="Proteomes" id="UP000710849"/>
    </source>
</evidence>
<dbReference type="InterPro" id="IPR000209">
    <property type="entry name" value="Peptidase_S8/S53_dom"/>
</dbReference>
<dbReference type="InterPro" id="IPR051048">
    <property type="entry name" value="Peptidase_S8/S53_subtilisin"/>
</dbReference>
<feature type="domain" description="Peptidase S8/S53" evidence="6">
    <location>
        <begin position="292"/>
        <end position="516"/>
    </location>
</feature>
<dbReference type="SUPFAM" id="SSF52743">
    <property type="entry name" value="Subtilisin-like"/>
    <property type="match status" value="1"/>
</dbReference>